<keyword evidence="6" id="KW-0285">Flavoprotein</keyword>
<feature type="compositionally biased region" description="Pro residues" evidence="16">
    <location>
        <begin position="473"/>
        <end position="492"/>
    </location>
</feature>
<accession>A0AA41U4L6</accession>
<dbReference type="Gene3D" id="3.50.50.60">
    <property type="entry name" value="FAD/NAD(P)-binding domain"/>
    <property type="match status" value="1"/>
</dbReference>
<dbReference type="EC" id="1.14.13.59" evidence="4"/>
<comment type="catalytic activity">
    <reaction evidence="15">
        <text>L-lysine + NADPH + O2 = N(6)-hydroxy-L-lysine + NADP(+) + H2O</text>
        <dbReference type="Rhea" id="RHEA:23228"/>
        <dbReference type="ChEBI" id="CHEBI:15377"/>
        <dbReference type="ChEBI" id="CHEBI:15379"/>
        <dbReference type="ChEBI" id="CHEBI:32551"/>
        <dbReference type="ChEBI" id="CHEBI:57783"/>
        <dbReference type="ChEBI" id="CHEBI:57820"/>
        <dbReference type="ChEBI" id="CHEBI:58349"/>
        <dbReference type="EC" id="1.14.13.59"/>
    </reaction>
</comment>
<evidence type="ECO:0000256" key="11">
    <source>
        <dbReference type="ARBA" id="ARBA00029939"/>
    </source>
</evidence>
<evidence type="ECO:0000313" key="17">
    <source>
        <dbReference type="EMBL" id="MCF2533055.1"/>
    </source>
</evidence>
<evidence type="ECO:0000256" key="15">
    <source>
        <dbReference type="ARBA" id="ARBA00048407"/>
    </source>
</evidence>
<keyword evidence="9" id="KW-0560">Oxidoreductase</keyword>
<evidence type="ECO:0000256" key="2">
    <source>
        <dbReference type="ARBA" id="ARBA00004924"/>
    </source>
</evidence>
<dbReference type="InterPro" id="IPR025700">
    <property type="entry name" value="Lys/Orn_oxygenase"/>
</dbReference>
<evidence type="ECO:0000256" key="3">
    <source>
        <dbReference type="ARBA" id="ARBA00007588"/>
    </source>
</evidence>
<keyword evidence="7" id="KW-0274">FAD</keyword>
<evidence type="ECO:0000256" key="12">
    <source>
        <dbReference type="ARBA" id="ARBA00031158"/>
    </source>
</evidence>
<sequence>MTTRELPHPRRGSPRPDPGTPVHDLVGIGIGPFNLALAALADRVGGLRTLFLDRSTEFRWHPGLLVDGTTLQVPFLADLVTLVDPTSPWSFLAYLRAHDRLFPFYFSERFHVPRREYDHYCRWAAAALPACRFGADVTRAAWDPQSGLFRVEFRDTKTGETHHAAARNLVLGIGTEPVVPAPFADLLDTPAHRDVLHSADYLDHRDTLTAAPDVTVIGSGQSGAEVFLDLLRRRTSPRHRLSWLTRSPAFSPMEYSKLGLEHFTPDYTRYFHGLAEPVRDRLLPSQGQLYKAVSGETLAAIHDELYERGIAGGRIRAALMPGVTVTAAARTDGGLELGCHHAHQNRSFTRLTDKVVLATGYAPRRPDLLEPLDAHLLRDGRGRPRIGLDHRVALDESITGGLYVQNAELHTHGVGTPDLGLGAHRAAVILNAVCGRAVYRLPARTAYTTFGLAAGDTAEPAAPASASAAPGPDGTPEPAGPGTPAPRPPGPSRPGRTGRRPAPPDELETPRVPAH</sequence>
<evidence type="ECO:0000256" key="16">
    <source>
        <dbReference type="SAM" id="MobiDB-lite"/>
    </source>
</evidence>
<dbReference type="InterPro" id="IPR036188">
    <property type="entry name" value="FAD/NAD-bd_sf"/>
</dbReference>
<dbReference type="EMBL" id="JAKFHA010000043">
    <property type="protein sequence ID" value="MCF2533055.1"/>
    <property type="molecule type" value="Genomic_DNA"/>
</dbReference>
<reference evidence="17" key="1">
    <citation type="submission" date="2022-01" db="EMBL/GenBank/DDBJ databases">
        <title>Genome-Based Taxonomic Classification of the Phylum Actinobacteria.</title>
        <authorList>
            <person name="Gao Y."/>
        </authorList>
    </citation>
    <scope>NUCLEOTIDE SEQUENCE</scope>
    <source>
        <strain evidence="17">KLBMP 8922</strain>
    </source>
</reference>
<proteinExistence type="inferred from homology"/>
<comment type="cofactor">
    <cofactor evidence="1">
        <name>FAD</name>
        <dbReference type="ChEBI" id="CHEBI:57692"/>
    </cofactor>
</comment>
<evidence type="ECO:0000256" key="6">
    <source>
        <dbReference type="ARBA" id="ARBA00022630"/>
    </source>
</evidence>
<dbReference type="SUPFAM" id="SSF51905">
    <property type="entry name" value="FAD/NAD(P)-binding domain"/>
    <property type="match status" value="2"/>
</dbReference>
<evidence type="ECO:0000256" key="8">
    <source>
        <dbReference type="ARBA" id="ARBA00022857"/>
    </source>
</evidence>
<evidence type="ECO:0000256" key="1">
    <source>
        <dbReference type="ARBA" id="ARBA00001974"/>
    </source>
</evidence>
<comment type="caution">
    <text evidence="17">The sequence shown here is derived from an EMBL/GenBank/DDBJ whole genome shotgun (WGS) entry which is preliminary data.</text>
</comment>
<evidence type="ECO:0000256" key="14">
    <source>
        <dbReference type="ARBA" id="ARBA00032738"/>
    </source>
</evidence>
<dbReference type="Pfam" id="PF13434">
    <property type="entry name" value="Lys_Orn_oxgnase"/>
    <property type="match status" value="1"/>
</dbReference>
<evidence type="ECO:0000256" key="5">
    <source>
        <dbReference type="ARBA" id="ARBA00016406"/>
    </source>
</evidence>
<evidence type="ECO:0000256" key="10">
    <source>
        <dbReference type="ARBA" id="ARBA00023033"/>
    </source>
</evidence>
<name>A0AA41U4L6_9ACTN</name>
<comment type="similarity">
    <text evidence="3">Belongs to the lysine N(6)-hydroxylase/L-ornithine N(5)-oxygenase family.</text>
</comment>
<dbReference type="PANTHER" id="PTHR42802:SF1">
    <property type="entry name" value="L-ORNITHINE N(5)-MONOOXYGENASE"/>
    <property type="match status" value="1"/>
</dbReference>
<comment type="pathway">
    <text evidence="2">Siderophore biosynthesis.</text>
</comment>
<evidence type="ECO:0000256" key="7">
    <source>
        <dbReference type="ARBA" id="ARBA00022827"/>
    </source>
</evidence>
<gene>
    <name evidence="17" type="ORF">LZ495_38385</name>
</gene>
<evidence type="ECO:0000256" key="13">
    <source>
        <dbReference type="ARBA" id="ARBA00032493"/>
    </source>
</evidence>
<dbReference type="RefSeq" id="WP_235057827.1">
    <property type="nucleotide sequence ID" value="NZ_JAKFHA010000043.1"/>
</dbReference>
<dbReference type="Proteomes" id="UP001165378">
    <property type="component" value="Unassembled WGS sequence"/>
</dbReference>
<evidence type="ECO:0000256" key="9">
    <source>
        <dbReference type="ARBA" id="ARBA00023002"/>
    </source>
</evidence>
<dbReference type="GO" id="GO:0047091">
    <property type="term" value="F:L-lysine 6-monooxygenase (NADPH) activity"/>
    <property type="evidence" value="ECO:0007669"/>
    <property type="project" value="UniProtKB-EC"/>
</dbReference>
<protein>
    <recommendedName>
        <fullName evidence="5">L-lysine N6-monooxygenase MbtG</fullName>
        <ecNumber evidence="4">1.14.13.59</ecNumber>
    </recommendedName>
    <alternativeName>
        <fullName evidence="14">Lysine 6-N-hydroxylase</fullName>
    </alternativeName>
    <alternativeName>
        <fullName evidence="13">Lysine N6-hydroxylase</fullName>
    </alternativeName>
    <alternativeName>
        <fullName evidence="11">Lysine-N-oxygenase</fullName>
    </alternativeName>
    <alternativeName>
        <fullName evidence="12">Mycobactin synthase protein G</fullName>
    </alternativeName>
</protein>
<feature type="compositionally biased region" description="Low complexity" evidence="16">
    <location>
        <begin position="459"/>
        <end position="472"/>
    </location>
</feature>
<evidence type="ECO:0000256" key="4">
    <source>
        <dbReference type="ARBA" id="ARBA00013076"/>
    </source>
</evidence>
<organism evidence="17 18">
    <name type="scientific">Yinghuangia soli</name>
    <dbReference type="NCBI Taxonomy" id="2908204"/>
    <lineage>
        <taxon>Bacteria</taxon>
        <taxon>Bacillati</taxon>
        <taxon>Actinomycetota</taxon>
        <taxon>Actinomycetes</taxon>
        <taxon>Kitasatosporales</taxon>
        <taxon>Streptomycetaceae</taxon>
        <taxon>Yinghuangia</taxon>
    </lineage>
</organism>
<keyword evidence="10 17" id="KW-0503">Monooxygenase</keyword>
<keyword evidence="8" id="KW-0521">NADP</keyword>
<dbReference type="PANTHER" id="PTHR42802">
    <property type="entry name" value="MONOOXYGENASE"/>
    <property type="match status" value="1"/>
</dbReference>
<evidence type="ECO:0000313" key="18">
    <source>
        <dbReference type="Proteomes" id="UP001165378"/>
    </source>
</evidence>
<dbReference type="AlphaFoldDB" id="A0AA41U4L6"/>
<feature type="region of interest" description="Disordered" evidence="16">
    <location>
        <begin position="459"/>
        <end position="515"/>
    </location>
</feature>
<feature type="region of interest" description="Disordered" evidence="16">
    <location>
        <begin position="1"/>
        <end position="21"/>
    </location>
</feature>
<keyword evidence="18" id="KW-1185">Reference proteome</keyword>